<reference evidence="2" key="1">
    <citation type="submission" date="2022-12" db="EMBL/GenBank/DDBJ databases">
        <authorList>
            <person name="Petersen C."/>
        </authorList>
    </citation>
    <scope>NUCLEOTIDE SEQUENCE</scope>
    <source>
        <strain evidence="2">IBT 15544</strain>
    </source>
</reference>
<dbReference type="Proteomes" id="UP001150904">
    <property type="component" value="Unassembled WGS sequence"/>
</dbReference>
<dbReference type="GeneID" id="83182595"/>
<evidence type="ECO:0000313" key="3">
    <source>
        <dbReference type="Proteomes" id="UP001150904"/>
    </source>
</evidence>
<feature type="region of interest" description="Disordered" evidence="1">
    <location>
        <begin position="1"/>
        <end position="37"/>
    </location>
</feature>
<dbReference type="EMBL" id="JAPQKR010000015">
    <property type="protein sequence ID" value="KAJ5194794.1"/>
    <property type="molecule type" value="Genomic_DNA"/>
</dbReference>
<dbReference type="Pfam" id="PF09692">
    <property type="entry name" value="Arb1"/>
    <property type="match status" value="1"/>
</dbReference>
<name>A0A9W9JEA6_9EURO</name>
<comment type="caution">
    <text evidence="2">The sequence shown here is derived from an EMBL/GenBank/DDBJ whole genome shotgun (WGS) entry which is preliminary data.</text>
</comment>
<evidence type="ECO:0000256" key="1">
    <source>
        <dbReference type="SAM" id="MobiDB-lite"/>
    </source>
</evidence>
<feature type="compositionally biased region" description="Polar residues" evidence="1">
    <location>
        <begin position="1"/>
        <end position="12"/>
    </location>
</feature>
<evidence type="ECO:0008006" key="4">
    <source>
        <dbReference type="Google" id="ProtNLM"/>
    </source>
</evidence>
<keyword evidence="3" id="KW-1185">Reference proteome</keyword>
<gene>
    <name evidence="2" type="ORF">N7498_008232</name>
</gene>
<proteinExistence type="predicted"/>
<dbReference type="GO" id="GO:0031047">
    <property type="term" value="P:regulatory ncRNA-mediated gene silencing"/>
    <property type="evidence" value="ECO:0007669"/>
    <property type="project" value="InterPro"/>
</dbReference>
<feature type="compositionally biased region" description="Basic residues" evidence="1">
    <location>
        <begin position="68"/>
        <end position="80"/>
    </location>
</feature>
<dbReference type="RefSeq" id="XP_058305282.1">
    <property type="nucleotide sequence ID" value="XM_058455294.1"/>
</dbReference>
<sequence length="509" mass="58114">METPTRGNTTISGDLPIRSAKPKSDTSKMPPHLDVQDATNEQIREATRMAMMNPRLNFSDALAAAIGAKKRTKKKRPKSKRGNDKPTGFEEYYADGPITPKEHAEMLEVYNPDLRFIVRIEEALKRFQNRRRIEPGRLNMFLKYLQYGGVNIGGNSVDEANKQDVKSMTKDQIMQARAQAGIQKQRDTLEVNFDLVLRGFLSSYFIRYFNPENEAVIKLATETIKNFYTYLLQRDVCPEYTENLLDARKTCDMAAKELWMNVQLVRKGPGPFNKSCSTLFGGAYFQSSSPPTGTERRKDIKEKQENARNVIKYAVAGATSYEQASSFLELVTQNQLWAKKIHDIDGFEVLAVIDPDIRVVEFYHEYAPEQTPVGTIKAVSFRDPSEPDIDMSPEERWEWDNGKAPEYEFEFLVDIDLLPLFYQGLKVISGVWQLNCGLYYFDEVMSTYPTFHTVIANGLMMKWKWPRDLTGDDDKKPDEGAGNAIQWTVDAASKVTDQQKGEQSDQDEN</sequence>
<organism evidence="2 3">
    <name type="scientific">Penicillium cinerascens</name>
    <dbReference type="NCBI Taxonomy" id="70096"/>
    <lineage>
        <taxon>Eukaryota</taxon>
        <taxon>Fungi</taxon>
        <taxon>Dikarya</taxon>
        <taxon>Ascomycota</taxon>
        <taxon>Pezizomycotina</taxon>
        <taxon>Eurotiomycetes</taxon>
        <taxon>Eurotiomycetidae</taxon>
        <taxon>Eurotiales</taxon>
        <taxon>Aspergillaceae</taxon>
        <taxon>Penicillium</taxon>
    </lineage>
</organism>
<protein>
    <recommendedName>
        <fullName evidence="4">Argonaute complex, subunit Arb1</fullName>
    </recommendedName>
</protein>
<reference evidence="2" key="2">
    <citation type="journal article" date="2023" name="IMA Fungus">
        <title>Comparative genomic study of the Penicillium genus elucidates a diverse pangenome and 15 lateral gene transfer events.</title>
        <authorList>
            <person name="Petersen C."/>
            <person name="Sorensen T."/>
            <person name="Nielsen M.R."/>
            <person name="Sondergaard T.E."/>
            <person name="Sorensen J.L."/>
            <person name="Fitzpatrick D.A."/>
            <person name="Frisvad J.C."/>
            <person name="Nielsen K.L."/>
        </authorList>
    </citation>
    <scope>NUCLEOTIDE SEQUENCE</scope>
    <source>
        <strain evidence="2">IBT 15544</strain>
    </source>
</reference>
<evidence type="ECO:0000313" key="2">
    <source>
        <dbReference type="EMBL" id="KAJ5194794.1"/>
    </source>
</evidence>
<dbReference type="OrthoDB" id="435402at2759"/>
<feature type="region of interest" description="Disordered" evidence="1">
    <location>
        <begin position="67"/>
        <end position="93"/>
    </location>
</feature>
<accession>A0A9W9JEA6</accession>
<dbReference type="GO" id="GO:0033167">
    <property type="term" value="C:ARC complex"/>
    <property type="evidence" value="ECO:0007669"/>
    <property type="project" value="InterPro"/>
</dbReference>
<dbReference type="AlphaFoldDB" id="A0A9W9JEA6"/>
<dbReference type="InterPro" id="IPR018606">
    <property type="entry name" value="Arb1"/>
</dbReference>